<dbReference type="EMBL" id="BMLB01000007">
    <property type="protein sequence ID" value="GGK81714.1"/>
    <property type="molecule type" value="Genomic_DNA"/>
</dbReference>
<feature type="compositionally biased region" description="Basic and acidic residues" evidence="1">
    <location>
        <begin position="389"/>
        <end position="403"/>
    </location>
</feature>
<dbReference type="Gene3D" id="2.30.30.940">
    <property type="match status" value="1"/>
</dbReference>
<organism evidence="3 4">
    <name type="scientific">Ornithinimicrobium pekingense</name>
    <dbReference type="NCBI Taxonomy" id="384677"/>
    <lineage>
        <taxon>Bacteria</taxon>
        <taxon>Bacillati</taxon>
        <taxon>Actinomycetota</taxon>
        <taxon>Actinomycetes</taxon>
        <taxon>Micrococcales</taxon>
        <taxon>Ornithinimicrobiaceae</taxon>
        <taxon>Ornithinimicrobium</taxon>
    </lineage>
</organism>
<proteinExistence type="predicted"/>
<evidence type="ECO:0000259" key="2">
    <source>
        <dbReference type="Pfam" id="PF08751"/>
    </source>
</evidence>
<dbReference type="CDD" id="cd17933">
    <property type="entry name" value="DEXSc_RecD-like"/>
    <property type="match status" value="1"/>
</dbReference>
<feature type="domain" description="TrwC relaxase" evidence="2">
    <location>
        <begin position="18"/>
        <end position="410"/>
    </location>
</feature>
<feature type="compositionally biased region" description="Pro residues" evidence="1">
    <location>
        <begin position="1197"/>
        <end position="1208"/>
    </location>
</feature>
<dbReference type="Pfam" id="PF13604">
    <property type="entry name" value="AAA_30"/>
    <property type="match status" value="1"/>
</dbReference>
<feature type="region of interest" description="Disordered" evidence="1">
    <location>
        <begin position="828"/>
        <end position="863"/>
    </location>
</feature>
<evidence type="ECO:0000256" key="1">
    <source>
        <dbReference type="SAM" id="MobiDB-lite"/>
    </source>
</evidence>
<dbReference type="CDD" id="cd18809">
    <property type="entry name" value="SF1_C_RecD"/>
    <property type="match status" value="1"/>
</dbReference>
<gene>
    <name evidence="3" type="ORF">GCM10011509_32690</name>
</gene>
<evidence type="ECO:0000313" key="3">
    <source>
        <dbReference type="EMBL" id="GGK81714.1"/>
    </source>
</evidence>
<reference evidence="4" key="1">
    <citation type="journal article" date="2019" name="Int. J. Syst. Evol. Microbiol.">
        <title>The Global Catalogue of Microorganisms (GCM) 10K type strain sequencing project: providing services to taxonomists for standard genome sequencing and annotation.</title>
        <authorList>
            <consortium name="The Broad Institute Genomics Platform"/>
            <consortium name="The Broad Institute Genome Sequencing Center for Infectious Disease"/>
            <person name="Wu L."/>
            <person name="Ma J."/>
        </authorList>
    </citation>
    <scope>NUCLEOTIDE SEQUENCE [LARGE SCALE GENOMIC DNA]</scope>
    <source>
        <strain evidence="4">CGMCC 1.5362</strain>
    </source>
</reference>
<evidence type="ECO:0000313" key="4">
    <source>
        <dbReference type="Proteomes" id="UP000662111"/>
    </source>
</evidence>
<dbReference type="SUPFAM" id="SSF55464">
    <property type="entry name" value="Origin of replication-binding domain, RBD-like"/>
    <property type="match status" value="1"/>
</dbReference>
<feature type="compositionally biased region" description="Basic and acidic residues" evidence="1">
    <location>
        <begin position="1238"/>
        <end position="1259"/>
    </location>
</feature>
<dbReference type="Gene3D" id="3.40.50.300">
    <property type="entry name" value="P-loop containing nucleotide triphosphate hydrolases"/>
    <property type="match status" value="2"/>
</dbReference>
<dbReference type="NCBIfam" id="NF041492">
    <property type="entry name" value="MobF"/>
    <property type="match status" value="1"/>
</dbReference>
<dbReference type="SUPFAM" id="SSF52540">
    <property type="entry name" value="P-loop containing nucleoside triphosphate hydrolases"/>
    <property type="match status" value="2"/>
</dbReference>
<comment type="caution">
    <text evidence="3">The sequence shown here is derived from an EMBL/GenBank/DDBJ whole genome shotgun (WGS) entry which is preliminary data.</text>
</comment>
<dbReference type="InterPro" id="IPR014862">
    <property type="entry name" value="TrwC"/>
</dbReference>
<feature type="region of interest" description="Disordered" evidence="1">
    <location>
        <begin position="385"/>
        <end position="405"/>
    </location>
</feature>
<feature type="region of interest" description="Disordered" evidence="1">
    <location>
        <begin position="1156"/>
        <end position="1177"/>
    </location>
</feature>
<dbReference type="Proteomes" id="UP000662111">
    <property type="component" value="Unassembled WGS sequence"/>
</dbReference>
<name>A0ABQ2FEK5_9MICO</name>
<accession>A0ABQ2FEK5</accession>
<keyword evidence="4" id="KW-1185">Reference proteome</keyword>
<dbReference type="Pfam" id="PF08751">
    <property type="entry name" value="TrwC"/>
    <property type="match status" value="1"/>
</dbReference>
<sequence length="1267" mass="136986">MRSSAYGVEMMTMHKLSAGSGYTYLTRQVAVHDSTEKRQVGLANYYEEKGEAPGRWLGTGLVGLDLAEGEVVTEAQMRLLFGQGRHPRSDEPRAAANGWGPLGRAFPTFDATSLRQVTALAFSEHNTSRGLVWNAPIPVEERAAIRTQVALKVFEQRHGRGPGDEAELTRFLARASRPAQVPVAGFDLTFSPVKSVSTLWALAAPEIAEQVEAAHQDAVRATLAMLEREVAFTRVGKGGIRQVPVTGLVAAAFDHRDSRTGDPDLHTHVVVSNKVQSLPEDGGRWLTLDGRMLFKAKVMASEHYNTHLEAGLVERLGVAFSDRPGVEGKRAVREIEGIDPALLATWSSRRQAIETRQRELASAFLADHGRTPTAVESLALAQQANLETRPGKHEPRSEAEQRHAWRKQAMSVLAPAGRSPEEMVASAVGAGWRRTRERGGDVRIVAGHEVETLQRRIPEFQGREVRPQILAARVLSVLEGSRATWQVWHVRAETLRQLRTAQVPLARLEEHACEVERWVLQRFSVPVGVPPQLGEPEVLRRPDGQSAHSVHGSQTYTSRPILAAEEELLTLGLRRDGRQVTPDVVETVLTSQSEDCPLLDRSQAAMVRTLASSGCRVQVALAPAGAGKTAALRVLARAWEASGGTVLGLAPTAVAAEELGKASGIHADTLAKHLHQTTVGGAVGPGTLVLIDEAGMAGTRDLAEVARQVVDAGGSVRLVGDDQQLAAVAAGGIFRDLALQGNAHGTTATLTELHRFTDPAEGAATLAIRDGDPAGLDHYVDHDRLHTGDTGDMVEAAYAAWVADQRTGLSSLLLAATRDTVRELNQRARTHRLEASEQPPGRDVSLGDGTRASAGDTVTTRRNDRTILAGDGSWVKNGDRWRLLAVRPDGALSVERQDRSSRTGAARQATLPAEYVAEHVQLGYASTIHGAQGATVDTTHTVLNGAETRQALYVALSRGRQSNHVYLATPTASLDGVGPEVQDTVVEPRQVLTDILARDGRALSATTVERGDAAQLLRQAVLAYQDALPVLAQQHLGPERRAALDDALERWVPGLTAQPAYPHLRGQLALRWVDGTPPQQVLEEATWYRGTQSVTEADDPAAALAWRVAGATPPSHRDAPLPWLPDVPSVLRQDTGTSDYLDRLTHRIHDLKQRVADEAQQAGASDRVPWQRTLPPDVDGQLISDLAVWRAAHDIPPTEPSPTGPPTKEPQAARHQSRLIRRLAVPSPVSSTATADAASDRLRASQRRAERQRLHDGTSRHLLGPSR</sequence>
<dbReference type="InterPro" id="IPR027417">
    <property type="entry name" value="P-loop_NTPase"/>
</dbReference>
<feature type="region of interest" description="Disordered" evidence="1">
    <location>
        <begin position="1194"/>
        <end position="1267"/>
    </location>
</feature>
<protein>
    <recommendedName>
        <fullName evidence="2">TrwC relaxase domain-containing protein</fullName>
    </recommendedName>
</protein>